<dbReference type="AlphaFoldDB" id="A0A5C7B0N0"/>
<proteinExistence type="predicted"/>
<feature type="transmembrane region" description="Helical" evidence="5">
    <location>
        <begin position="273"/>
        <end position="294"/>
    </location>
</feature>
<evidence type="ECO:0000313" key="7">
    <source>
        <dbReference type="Proteomes" id="UP000321935"/>
    </source>
</evidence>
<dbReference type="InterPro" id="IPR000537">
    <property type="entry name" value="UbiA_prenyltransferase"/>
</dbReference>
<feature type="transmembrane region" description="Helical" evidence="5">
    <location>
        <begin position="136"/>
        <end position="159"/>
    </location>
</feature>
<dbReference type="GO" id="GO:0016765">
    <property type="term" value="F:transferase activity, transferring alkyl or aryl (other than methyl) groups"/>
    <property type="evidence" value="ECO:0007669"/>
    <property type="project" value="InterPro"/>
</dbReference>
<keyword evidence="4 5" id="KW-0472">Membrane</keyword>
<evidence type="ECO:0008006" key="8">
    <source>
        <dbReference type="Google" id="ProtNLM"/>
    </source>
</evidence>
<feature type="transmembrane region" description="Helical" evidence="5">
    <location>
        <begin position="84"/>
        <end position="105"/>
    </location>
</feature>
<keyword evidence="2 5" id="KW-0812">Transmembrane</keyword>
<feature type="transmembrane region" description="Helical" evidence="5">
    <location>
        <begin position="37"/>
        <end position="63"/>
    </location>
</feature>
<organism evidence="6 7">
    <name type="scientific">Algoriphagus aquimarinus</name>
    <dbReference type="NCBI Taxonomy" id="237018"/>
    <lineage>
        <taxon>Bacteria</taxon>
        <taxon>Pseudomonadati</taxon>
        <taxon>Bacteroidota</taxon>
        <taxon>Cytophagia</taxon>
        <taxon>Cytophagales</taxon>
        <taxon>Cyclobacteriaceae</taxon>
        <taxon>Algoriphagus</taxon>
    </lineage>
</organism>
<evidence type="ECO:0000256" key="1">
    <source>
        <dbReference type="ARBA" id="ARBA00004141"/>
    </source>
</evidence>
<dbReference type="RefSeq" id="WP_146916835.1">
    <property type="nucleotide sequence ID" value="NZ_VORW01000004.1"/>
</dbReference>
<evidence type="ECO:0000256" key="2">
    <source>
        <dbReference type="ARBA" id="ARBA00022692"/>
    </source>
</evidence>
<dbReference type="EMBL" id="VORW01000004">
    <property type="protein sequence ID" value="TXE12205.1"/>
    <property type="molecule type" value="Genomic_DNA"/>
</dbReference>
<feature type="transmembrane region" description="Helical" evidence="5">
    <location>
        <begin position="165"/>
        <end position="183"/>
    </location>
</feature>
<dbReference type="Pfam" id="PF01040">
    <property type="entry name" value="UbiA"/>
    <property type="match status" value="1"/>
</dbReference>
<gene>
    <name evidence="6" type="ORF">ESV85_09185</name>
</gene>
<feature type="transmembrane region" description="Helical" evidence="5">
    <location>
        <begin position="12"/>
        <end position="31"/>
    </location>
</feature>
<evidence type="ECO:0000313" key="6">
    <source>
        <dbReference type="EMBL" id="TXE12205.1"/>
    </source>
</evidence>
<evidence type="ECO:0000256" key="5">
    <source>
        <dbReference type="SAM" id="Phobius"/>
    </source>
</evidence>
<dbReference type="GO" id="GO:0016020">
    <property type="term" value="C:membrane"/>
    <property type="evidence" value="ECO:0007669"/>
    <property type="project" value="UniProtKB-SubCell"/>
</dbReference>
<dbReference type="OrthoDB" id="871842at2"/>
<dbReference type="Proteomes" id="UP000321935">
    <property type="component" value="Unassembled WGS sequence"/>
</dbReference>
<protein>
    <recommendedName>
        <fullName evidence="8">4-hydroxybenzoate polyprenyltransferase</fullName>
    </recommendedName>
</protein>
<sequence length="335" mass="38283">MIAPKFTRTTDWWEPKITLVVSIGLLAIYLYGNEASYSVIGFLLLLLLSISIGAVYVSLINDFTDLKDDFKVGKKNRLQGFSRVQQLLLIFTSAVGVLFFTYLFWPYGIGSRFLLAAMVVYTLYSFPPIRLKARGLLGVLADAFGAHVFPAMGIFALLSEFLIQSIDWVALMLIGFWSLVYGVRGILSHQYLDLEFDKSVGIKTFAARFSIDKIERVEWPLLLLEVTALLGFLIYLELYFLIFLLGVYYLYILLLNWRFGIKHVILLHPIHPNWNILMATYYQVLLPIGLLGMLGAYYSWVYLLIPIFVLIFPNDIIRNSALVMSLFHSKEIPEA</sequence>
<evidence type="ECO:0000256" key="4">
    <source>
        <dbReference type="ARBA" id="ARBA00023136"/>
    </source>
</evidence>
<comment type="subcellular location">
    <subcellularLocation>
        <location evidence="1">Membrane</location>
        <topology evidence="1">Multi-pass membrane protein</topology>
    </subcellularLocation>
</comment>
<reference evidence="6 7" key="1">
    <citation type="submission" date="2019-08" db="EMBL/GenBank/DDBJ databases">
        <title>Genomes sequence of Algoriphagus aquimarinus ACAM450.</title>
        <authorList>
            <person name="Bowman J.P."/>
        </authorList>
    </citation>
    <scope>NUCLEOTIDE SEQUENCE [LARGE SCALE GENOMIC DNA]</scope>
    <source>
        <strain evidence="6 7">ACAM 450</strain>
    </source>
</reference>
<feature type="transmembrane region" description="Helical" evidence="5">
    <location>
        <begin position="300"/>
        <end position="317"/>
    </location>
</feature>
<comment type="caution">
    <text evidence="6">The sequence shown here is derived from an EMBL/GenBank/DDBJ whole genome shotgun (WGS) entry which is preliminary data.</text>
</comment>
<name>A0A5C7B0N0_9BACT</name>
<accession>A0A5C7B0N0</accession>
<keyword evidence="3 5" id="KW-1133">Transmembrane helix</keyword>
<evidence type="ECO:0000256" key="3">
    <source>
        <dbReference type="ARBA" id="ARBA00022989"/>
    </source>
</evidence>